<comment type="caution">
    <text evidence="5">Lacks conserved residue(s) required for the propagation of feature annotation.</text>
</comment>
<comment type="function">
    <text evidence="5">Specifically catalyzes the N1-methylation of pseudouridine at position 54 (Psi54) in tRNAs.</text>
</comment>
<dbReference type="HAMAP" id="MF_00587">
    <property type="entry name" value="tRNA_methyltr_TrmY"/>
    <property type="match status" value="1"/>
</dbReference>
<dbReference type="GeneID" id="59149280"/>
<feature type="binding site" evidence="5">
    <location>
        <position position="183"/>
    </location>
    <ligand>
        <name>S-adenosyl-L-methionine</name>
        <dbReference type="ChEBI" id="CHEBI:59789"/>
    </ligand>
</feature>
<feature type="binding site" evidence="5">
    <location>
        <position position="150"/>
    </location>
    <ligand>
        <name>S-adenosyl-L-methionine</name>
        <dbReference type="ChEBI" id="CHEBI:59789"/>
    </ligand>
</feature>
<gene>
    <name evidence="5" type="primary">trmY</name>
    <name evidence="6" type="ORF">IG193_05250</name>
</gene>
<evidence type="ECO:0000256" key="4">
    <source>
        <dbReference type="ARBA" id="ARBA00022691"/>
    </source>
</evidence>
<dbReference type="SUPFAM" id="SSF75217">
    <property type="entry name" value="alpha/beta knot"/>
    <property type="match status" value="1"/>
</dbReference>
<dbReference type="Pfam" id="PF04013">
    <property type="entry name" value="Methyltrn_RNA_2"/>
    <property type="match status" value="1"/>
</dbReference>
<keyword evidence="5" id="KW-0819">tRNA processing</keyword>
<dbReference type="EC" id="2.1.1.257" evidence="5"/>
<dbReference type="Proteomes" id="UP000594121">
    <property type="component" value="Chromosome"/>
</dbReference>
<organism evidence="6 7">
    <name type="scientific">Infirmifilum lucidum</name>
    <dbReference type="NCBI Taxonomy" id="2776706"/>
    <lineage>
        <taxon>Archaea</taxon>
        <taxon>Thermoproteota</taxon>
        <taxon>Thermoprotei</taxon>
        <taxon>Thermofilales</taxon>
        <taxon>Thermofilaceae</taxon>
        <taxon>Infirmifilum</taxon>
    </lineage>
</organism>
<dbReference type="GO" id="GO:0008175">
    <property type="term" value="F:tRNA methyltransferase activity"/>
    <property type="evidence" value="ECO:0007669"/>
    <property type="project" value="UniProtKB-UniRule"/>
</dbReference>
<evidence type="ECO:0000256" key="5">
    <source>
        <dbReference type="HAMAP-Rule" id="MF_00587"/>
    </source>
</evidence>
<feature type="binding site" evidence="5">
    <location>
        <position position="127"/>
    </location>
    <ligand>
        <name>S-adenosyl-L-methionine</name>
        <dbReference type="ChEBI" id="CHEBI:59789"/>
    </ligand>
</feature>
<keyword evidence="7" id="KW-1185">Reference proteome</keyword>
<dbReference type="AlphaFoldDB" id="A0A7L9FEM7"/>
<keyword evidence="3 5" id="KW-0808">Transferase</keyword>
<comment type="catalytic activity">
    <reaction evidence="5">
        <text>pseudouridine(54) in tRNA + S-adenosyl-L-methionine = N(1)-methylpseudouridine(54) in tRNA + S-adenosyl-L-homocysteine + H(+)</text>
        <dbReference type="Rhea" id="RHEA:55292"/>
        <dbReference type="Rhea" id="RHEA-COMP:14140"/>
        <dbReference type="Rhea" id="RHEA-COMP:14141"/>
        <dbReference type="ChEBI" id="CHEBI:15378"/>
        <dbReference type="ChEBI" id="CHEBI:57856"/>
        <dbReference type="ChEBI" id="CHEBI:59789"/>
        <dbReference type="ChEBI" id="CHEBI:65314"/>
        <dbReference type="ChEBI" id="CHEBI:74890"/>
        <dbReference type="EC" id="2.1.1.257"/>
    </reaction>
</comment>
<protein>
    <recommendedName>
        <fullName evidence="5">tRNA (pseudouridine(54)-N(1))-methyltransferase</fullName>
        <ecNumber evidence="5">2.1.1.257</ecNumber>
    </recommendedName>
</protein>
<keyword evidence="4 5" id="KW-0949">S-adenosyl-L-methionine</keyword>
<dbReference type="GO" id="GO:0005737">
    <property type="term" value="C:cytoplasm"/>
    <property type="evidence" value="ECO:0007669"/>
    <property type="project" value="UniProtKB-SubCell"/>
</dbReference>
<evidence type="ECO:0000313" key="7">
    <source>
        <dbReference type="Proteomes" id="UP000594121"/>
    </source>
</evidence>
<dbReference type="InParanoid" id="A0A7L9FEM7"/>
<comment type="similarity">
    <text evidence="5">Belongs to the methyltransferase superfamily. TrmY family.</text>
</comment>
<comment type="subunit">
    <text evidence="5">Homodimer.</text>
</comment>
<keyword evidence="2 5" id="KW-0489">Methyltransferase</keyword>
<evidence type="ECO:0000313" key="6">
    <source>
        <dbReference type="EMBL" id="QOJ78189.1"/>
    </source>
</evidence>
<dbReference type="InterPro" id="IPR029028">
    <property type="entry name" value="Alpha/beta_knot_MTases"/>
</dbReference>
<name>A0A7L9FEM7_9CREN</name>
<sequence>MELLLAGYRRLFILFSNTGVTAPVFSEKTLATEGGRMDVVARGAMYAIWDTERPREDTAFIAVLNGPPNPPLTLVFRPTRISLSEVSIGAEILRALRGESKLINIVRLDILSLLGIVKRLGFLLVLLIEGGEDIASFSMPLDGKITFILGDHIGFPVSLLKSLEGVVDARLSLGRVSYLGSHCIAFVNEILDALS</sequence>
<reference evidence="6 7" key="1">
    <citation type="submission" date="2020-10" db="EMBL/GenBank/DDBJ databases">
        <title>Thermofilum lucidum 3507LT sp. nov. a novel member of Thermofilaceae family isolated from Chile hot spring, and proposal of description order Thermofilales.</title>
        <authorList>
            <person name="Zayulina K.S."/>
            <person name="Elcheninov A.G."/>
            <person name="Toshchakov S.V."/>
            <person name="Kublanov I.V."/>
        </authorList>
    </citation>
    <scope>NUCLEOTIDE SEQUENCE [LARGE SCALE GENOMIC DNA]</scope>
    <source>
        <strain evidence="6 7">3507LT</strain>
    </source>
</reference>
<accession>A0A7L9FEM7</accession>
<comment type="subcellular location">
    <subcellularLocation>
        <location evidence="5">Cytoplasm</location>
    </subcellularLocation>
</comment>
<keyword evidence="1 5" id="KW-0963">Cytoplasm</keyword>
<dbReference type="KEGG" id="thel:IG193_05250"/>
<proteinExistence type="inferred from homology"/>
<evidence type="ECO:0000256" key="1">
    <source>
        <dbReference type="ARBA" id="ARBA00022490"/>
    </source>
</evidence>
<dbReference type="RefSeq" id="WP_192818161.1">
    <property type="nucleotide sequence ID" value="NZ_CP062310.1"/>
</dbReference>
<dbReference type="GO" id="GO:0008757">
    <property type="term" value="F:S-adenosylmethionine-dependent methyltransferase activity"/>
    <property type="evidence" value="ECO:0007669"/>
    <property type="project" value="UniProtKB-UniRule"/>
</dbReference>
<dbReference type="Gene3D" id="3.40.1280.10">
    <property type="match status" value="1"/>
</dbReference>
<evidence type="ECO:0000256" key="3">
    <source>
        <dbReference type="ARBA" id="ARBA00022679"/>
    </source>
</evidence>
<dbReference type="PANTHER" id="PTHR40703">
    <property type="entry name" value="TRNA (PSEUDOURIDINE(54)-N(1))-METHYLTRANSFERASE"/>
    <property type="match status" value="1"/>
</dbReference>
<dbReference type="InterPro" id="IPR029026">
    <property type="entry name" value="tRNA_m1G_MTases_N"/>
</dbReference>
<dbReference type="GO" id="GO:0030488">
    <property type="term" value="P:tRNA methylation"/>
    <property type="evidence" value="ECO:0007669"/>
    <property type="project" value="UniProtKB-UniRule"/>
</dbReference>
<dbReference type="InterPro" id="IPR007158">
    <property type="entry name" value="TrmY"/>
</dbReference>
<evidence type="ECO:0000256" key="2">
    <source>
        <dbReference type="ARBA" id="ARBA00022603"/>
    </source>
</evidence>
<dbReference type="EMBL" id="CP062310">
    <property type="protein sequence ID" value="QOJ78189.1"/>
    <property type="molecule type" value="Genomic_DNA"/>
</dbReference>
<dbReference type="PANTHER" id="PTHR40703:SF1">
    <property type="entry name" value="TRNA (PSEUDOURIDINE(54)-N(1))-METHYLTRANSFERASE"/>
    <property type="match status" value="1"/>
</dbReference>